<reference evidence="1" key="1">
    <citation type="submission" date="2020-06" db="EMBL/GenBank/DDBJ databases">
        <authorList>
            <person name="Li T."/>
            <person name="Hu X."/>
            <person name="Zhang T."/>
            <person name="Song X."/>
            <person name="Zhang H."/>
            <person name="Dai N."/>
            <person name="Sheng W."/>
            <person name="Hou X."/>
            <person name="Wei L."/>
        </authorList>
    </citation>
    <scope>NUCLEOTIDE SEQUENCE</scope>
    <source>
        <strain evidence="1">G02</strain>
        <tissue evidence="1">Leaf</tissue>
    </source>
</reference>
<name>A0AAW2PFS0_SESRA</name>
<proteinExistence type="predicted"/>
<comment type="caution">
    <text evidence="1">The sequence shown here is derived from an EMBL/GenBank/DDBJ whole genome shotgun (WGS) entry which is preliminary data.</text>
</comment>
<gene>
    <name evidence="1" type="ORF">Sradi_3956600</name>
</gene>
<evidence type="ECO:0000313" key="1">
    <source>
        <dbReference type="EMBL" id="KAL0355097.1"/>
    </source>
</evidence>
<accession>A0AAW2PFS0</accession>
<organism evidence="1">
    <name type="scientific">Sesamum radiatum</name>
    <name type="common">Black benniseed</name>
    <dbReference type="NCBI Taxonomy" id="300843"/>
    <lineage>
        <taxon>Eukaryota</taxon>
        <taxon>Viridiplantae</taxon>
        <taxon>Streptophyta</taxon>
        <taxon>Embryophyta</taxon>
        <taxon>Tracheophyta</taxon>
        <taxon>Spermatophyta</taxon>
        <taxon>Magnoliopsida</taxon>
        <taxon>eudicotyledons</taxon>
        <taxon>Gunneridae</taxon>
        <taxon>Pentapetalae</taxon>
        <taxon>asterids</taxon>
        <taxon>lamiids</taxon>
        <taxon>Lamiales</taxon>
        <taxon>Pedaliaceae</taxon>
        <taxon>Sesamum</taxon>
    </lineage>
</organism>
<evidence type="ECO:0008006" key="2">
    <source>
        <dbReference type="Google" id="ProtNLM"/>
    </source>
</evidence>
<reference evidence="1" key="2">
    <citation type="journal article" date="2024" name="Plant">
        <title>Genomic evolution and insights into agronomic trait innovations of Sesamum species.</title>
        <authorList>
            <person name="Miao H."/>
            <person name="Wang L."/>
            <person name="Qu L."/>
            <person name="Liu H."/>
            <person name="Sun Y."/>
            <person name="Le M."/>
            <person name="Wang Q."/>
            <person name="Wei S."/>
            <person name="Zheng Y."/>
            <person name="Lin W."/>
            <person name="Duan Y."/>
            <person name="Cao H."/>
            <person name="Xiong S."/>
            <person name="Wang X."/>
            <person name="Wei L."/>
            <person name="Li C."/>
            <person name="Ma Q."/>
            <person name="Ju M."/>
            <person name="Zhao R."/>
            <person name="Li G."/>
            <person name="Mu C."/>
            <person name="Tian Q."/>
            <person name="Mei H."/>
            <person name="Zhang T."/>
            <person name="Gao T."/>
            <person name="Zhang H."/>
        </authorList>
    </citation>
    <scope>NUCLEOTIDE SEQUENCE</scope>
    <source>
        <strain evidence="1">G02</strain>
    </source>
</reference>
<dbReference type="AlphaFoldDB" id="A0AAW2PFS0"/>
<dbReference type="EMBL" id="JACGWJ010000017">
    <property type="protein sequence ID" value="KAL0355097.1"/>
    <property type="molecule type" value="Genomic_DNA"/>
</dbReference>
<protein>
    <recommendedName>
        <fullName evidence="2">Reverse transcriptase domain-containing protein</fullName>
    </recommendedName>
</protein>
<sequence>MLQTLLLAARGRVGKSKENWKRWSANTTSDGVRVLHPLNASKGEILVVVEQQGLINQWPRKMKDISKKLKFDKYCRFYRDRSHTTEECHHLKNEVEKLIERGHLKEYINNYLTVGRVC</sequence>